<feature type="transmembrane region" description="Helical" evidence="5">
    <location>
        <begin position="54"/>
        <end position="74"/>
    </location>
</feature>
<comment type="subcellular location">
    <subcellularLocation>
        <location evidence="1">Membrane</location>
        <topology evidence="1">Multi-pass membrane protein</topology>
    </subcellularLocation>
</comment>
<keyword evidence="3 5" id="KW-1133">Transmembrane helix</keyword>
<sequence>MAAGGWLMMPVLTGHPAGLLGVDGACVLLGLVLASLLVLWAHAMLRGTWPAQCVLLRGLLLACMLPGLVLAVWWPGLAKGATVAGCMIQGVLLAPAAMWPLLCALRRIPPTLSRTACGLGADAQARLRLLWLPLLGWPLAGVAAGCAIMVTLCAMAAASWP</sequence>
<organism evidence="6 7">
    <name type="scientific">Komagataeibacter rhaeticus</name>
    <dbReference type="NCBI Taxonomy" id="215221"/>
    <lineage>
        <taxon>Bacteria</taxon>
        <taxon>Pseudomonadati</taxon>
        <taxon>Pseudomonadota</taxon>
        <taxon>Alphaproteobacteria</taxon>
        <taxon>Acetobacterales</taxon>
        <taxon>Acetobacteraceae</taxon>
        <taxon>Komagataeibacter</taxon>
    </lineage>
</organism>
<keyword evidence="2 5" id="KW-0812">Transmembrane</keyword>
<keyword evidence="4 5" id="KW-0472">Membrane</keyword>
<dbReference type="GO" id="GO:0016020">
    <property type="term" value="C:membrane"/>
    <property type="evidence" value="ECO:0007669"/>
    <property type="project" value="UniProtKB-SubCell"/>
</dbReference>
<proteinExistence type="predicted"/>
<reference evidence="6 7" key="1">
    <citation type="submission" date="2020-03" db="EMBL/GenBank/DDBJ databases">
        <title>Isolation of cellulose-producing strains, genome characterization and application of the synthesized cellulose films as an economical and sustainable material for piezoelectric sensor construction.</title>
        <authorList>
            <person name="Mangayil R.K."/>
        </authorList>
    </citation>
    <scope>NUCLEOTIDE SEQUENCE [LARGE SCALE GENOMIC DNA]</scope>
    <source>
        <strain evidence="6 7">ENS 9a1a</strain>
    </source>
</reference>
<feature type="transmembrane region" description="Helical" evidence="5">
    <location>
        <begin position="20"/>
        <end position="42"/>
    </location>
</feature>
<evidence type="ECO:0000256" key="5">
    <source>
        <dbReference type="SAM" id="Phobius"/>
    </source>
</evidence>
<evidence type="ECO:0000256" key="2">
    <source>
        <dbReference type="ARBA" id="ARBA00022692"/>
    </source>
</evidence>
<accession>A0A858JS62</accession>
<dbReference type="AlphaFoldDB" id="A0A858JS62"/>
<evidence type="ECO:0000256" key="3">
    <source>
        <dbReference type="ARBA" id="ARBA00022989"/>
    </source>
</evidence>
<protein>
    <submittedName>
        <fullName evidence="6">Uncharacterized protein</fullName>
    </submittedName>
</protein>
<dbReference type="EMBL" id="CP050139">
    <property type="protein sequence ID" value="QIP37138.1"/>
    <property type="molecule type" value="Genomic_DNA"/>
</dbReference>
<evidence type="ECO:0000313" key="6">
    <source>
        <dbReference type="EMBL" id="QIP37138.1"/>
    </source>
</evidence>
<dbReference type="SUPFAM" id="SSF161098">
    <property type="entry name" value="MetI-like"/>
    <property type="match status" value="1"/>
</dbReference>
<evidence type="ECO:0000313" key="7">
    <source>
        <dbReference type="Proteomes" id="UP000502533"/>
    </source>
</evidence>
<gene>
    <name evidence="6" type="ORF">GWK63_14225</name>
</gene>
<feature type="transmembrane region" description="Helical" evidence="5">
    <location>
        <begin position="80"/>
        <end position="105"/>
    </location>
</feature>
<name>A0A858JS62_9PROT</name>
<dbReference type="KEGG" id="kre:GWK63_14225"/>
<evidence type="ECO:0000256" key="4">
    <source>
        <dbReference type="ARBA" id="ARBA00023136"/>
    </source>
</evidence>
<keyword evidence="7" id="KW-1185">Reference proteome</keyword>
<dbReference type="Proteomes" id="UP000502533">
    <property type="component" value="Chromosome"/>
</dbReference>
<dbReference type="InterPro" id="IPR035906">
    <property type="entry name" value="MetI-like_sf"/>
</dbReference>
<evidence type="ECO:0000256" key="1">
    <source>
        <dbReference type="ARBA" id="ARBA00004141"/>
    </source>
</evidence>
<feature type="transmembrane region" description="Helical" evidence="5">
    <location>
        <begin position="134"/>
        <end position="158"/>
    </location>
</feature>